<protein>
    <recommendedName>
        <fullName evidence="3">Protein FAR1-RELATED SEQUENCE</fullName>
    </recommendedName>
</protein>
<sequence>MLFRSMLHKASSLKAIYKKETSSYKIYQVLKFYMPNMIYHVSFHGDHILAVLGFLDIAELPKSLIMQRWTRKAKEGIS</sequence>
<gene>
    <name evidence="1" type="ORF">Ahy_B03g064261</name>
</gene>
<dbReference type="EMBL" id="SDMP01000013">
    <property type="protein sequence ID" value="RYR19483.1"/>
    <property type="molecule type" value="Genomic_DNA"/>
</dbReference>
<accession>A0A444ZZ89</accession>
<name>A0A444ZZ89_ARAHY</name>
<reference evidence="1 2" key="1">
    <citation type="submission" date="2019-01" db="EMBL/GenBank/DDBJ databases">
        <title>Sequencing of cultivated peanut Arachis hypogaea provides insights into genome evolution and oil improvement.</title>
        <authorList>
            <person name="Chen X."/>
        </authorList>
    </citation>
    <scope>NUCLEOTIDE SEQUENCE [LARGE SCALE GENOMIC DNA]</scope>
    <source>
        <strain evidence="2">cv. Fuhuasheng</strain>
        <tissue evidence="1">Leaves</tissue>
    </source>
</reference>
<proteinExistence type="predicted"/>
<dbReference type="AlphaFoldDB" id="A0A444ZZ89"/>
<evidence type="ECO:0008006" key="3">
    <source>
        <dbReference type="Google" id="ProtNLM"/>
    </source>
</evidence>
<organism evidence="1 2">
    <name type="scientific">Arachis hypogaea</name>
    <name type="common">Peanut</name>
    <dbReference type="NCBI Taxonomy" id="3818"/>
    <lineage>
        <taxon>Eukaryota</taxon>
        <taxon>Viridiplantae</taxon>
        <taxon>Streptophyta</taxon>
        <taxon>Embryophyta</taxon>
        <taxon>Tracheophyta</taxon>
        <taxon>Spermatophyta</taxon>
        <taxon>Magnoliopsida</taxon>
        <taxon>eudicotyledons</taxon>
        <taxon>Gunneridae</taxon>
        <taxon>Pentapetalae</taxon>
        <taxon>rosids</taxon>
        <taxon>fabids</taxon>
        <taxon>Fabales</taxon>
        <taxon>Fabaceae</taxon>
        <taxon>Papilionoideae</taxon>
        <taxon>50 kb inversion clade</taxon>
        <taxon>dalbergioids sensu lato</taxon>
        <taxon>Dalbergieae</taxon>
        <taxon>Pterocarpus clade</taxon>
        <taxon>Arachis</taxon>
    </lineage>
</organism>
<comment type="caution">
    <text evidence="1">The sequence shown here is derived from an EMBL/GenBank/DDBJ whole genome shotgun (WGS) entry which is preliminary data.</text>
</comment>
<evidence type="ECO:0000313" key="2">
    <source>
        <dbReference type="Proteomes" id="UP000289738"/>
    </source>
</evidence>
<evidence type="ECO:0000313" key="1">
    <source>
        <dbReference type="EMBL" id="RYR19483.1"/>
    </source>
</evidence>
<keyword evidence="2" id="KW-1185">Reference proteome</keyword>
<dbReference type="Proteomes" id="UP000289738">
    <property type="component" value="Chromosome B03"/>
</dbReference>